<keyword evidence="7" id="KW-1015">Disulfide bond</keyword>
<proteinExistence type="inferred from homology"/>
<dbReference type="InterPro" id="IPR003599">
    <property type="entry name" value="Ig_sub"/>
</dbReference>
<evidence type="ECO:0000256" key="2">
    <source>
        <dbReference type="ARBA" id="ARBA00004496"/>
    </source>
</evidence>
<gene>
    <name evidence="12" type="ORF">FQN60_006041</name>
</gene>
<keyword evidence="9" id="KW-0393">Immunoglobulin domain</keyword>
<feature type="non-terminal residue" evidence="12">
    <location>
        <position position="558"/>
    </location>
</feature>
<feature type="domain" description="Ig-like" evidence="10">
    <location>
        <begin position="224"/>
        <end position="366"/>
    </location>
</feature>
<keyword evidence="4" id="KW-0963">Cytoplasm</keyword>
<dbReference type="PANTHER" id="PTHR35971">
    <property type="entry name" value="SI:DKEY-31G6.6"/>
    <property type="match status" value="1"/>
</dbReference>
<evidence type="ECO:0000256" key="7">
    <source>
        <dbReference type="ARBA" id="ARBA00023157"/>
    </source>
</evidence>
<dbReference type="AlphaFoldDB" id="A0A5J5CF55"/>
<comment type="similarity">
    <text evidence="3">Belongs to the protein kinase superfamily. CAMK Ser/Thr protein kinase family.</text>
</comment>
<organism evidence="12 13">
    <name type="scientific">Etheostoma spectabile</name>
    <name type="common">orangethroat darter</name>
    <dbReference type="NCBI Taxonomy" id="54343"/>
    <lineage>
        <taxon>Eukaryota</taxon>
        <taxon>Metazoa</taxon>
        <taxon>Chordata</taxon>
        <taxon>Craniata</taxon>
        <taxon>Vertebrata</taxon>
        <taxon>Euteleostomi</taxon>
        <taxon>Actinopterygii</taxon>
        <taxon>Neopterygii</taxon>
        <taxon>Teleostei</taxon>
        <taxon>Neoteleostei</taxon>
        <taxon>Acanthomorphata</taxon>
        <taxon>Eupercaria</taxon>
        <taxon>Perciformes</taxon>
        <taxon>Percoidei</taxon>
        <taxon>Percidae</taxon>
        <taxon>Etheostomatinae</taxon>
        <taxon>Etheostoma</taxon>
    </lineage>
</organism>
<dbReference type="SUPFAM" id="SSF48726">
    <property type="entry name" value="Immunoglobulin"/>
    <property type="match status" value="5"/>
</dbReference>
<dbReference type="InterPro" id="IPR036179">
    <property type="entry name" value="Ig-like_dom_sf"/>
</dbReference>
<evidence type="ECO:0000256" key="4">
    <source>
        <dbReference type="ARBA" id="ARBA00022490"/>
    </source>
</evidence>
<keyword evidence="13" id="KW-1185">Reference proteome</keyword>
<dbReference type="SMART" id="SM00060">
    <property type="entry name" value="FN3"/>
    <property type="match status" value="1"/>
</dbReference>
<dbReference type="SUPFAM" id="SSF49265">
    <property type="entry name" value="Fibronectin type III"/>
    <property type="match status" value="1"/>
</dbReference>
<keyword evidence="5" id="KW-0597">Phosphoprotein</keyword>
<evidence type="ECO:0008006" key="14">
    <source>
        <dbReference type="Google" id="ProtNLM"/>
    </source>
</evidence>
<keyword evidence="6" id="KW-0677">Repeat</keyword>
<dbReference type="SMART" id="SM00409">
    <property type="entry name" value="IG"/>
    <property type="match status" value="4"/>
</dbReference>
<feature type="domain" description="Fibronectin type-III" evidence="11">
    <location>
        <begin position="463"/>
        <end position="557"/>
    </location>
</feature>
<evidence type="ECO:0000256" key="9">
    <source>
        <dbReference type="ARBA" id="ARBA00023319"/>
    </source>
</evidence>
<feature type="domain" description="Ig-like" evidence="10">
    <location>
        <begin position="1"/>
        <end position="76"/>
    </location>
</feature>
<dbReference type="InterPro" id="IPR052385">
    <property type="entry name" value="Obscurin/Obscurin-like_Reg"/>
</dbReference>
<dbReference type="FunFam" id="2.60.40.10:FF:000050">
    <property type="entry name" value="Titin isoform B"/>
    <property type="match status" value="3"/>
</dbReference>
<dbReference type="Pfam" id="PF07679">
    <property type="entry name" value="I-set"/>
    <property type="match status" value="5"/>
</dbReference>
<comment type="subcellular location">
    <subcellularLocation>
        <location evidence="2">Cytoplasm</location>
    </subcellularLocation>
    <subcellularLocation>
        <location evidence="1">Nucleus</location>
    </subcellularLocation>
</comment>
<dbReference type="InterPro" id="IPR013783">
    <property type="entry name" value="Ig-like_fold"/>
</dbReference>
<comment type="caution">
    <text evidence="12">The sequence shown here is derived from an EMBL/GenBank/DDBJ whole genome shotgun (WGS) entry which is preliminary data.</text>
</comment>
<dbReference type="Pfam" id="PF00041">
    <property type="entry name" value="fn3"/>
    <property type="match status" value="1"/>
</dbReference>
<dbReference type="GO" id="GO:0005737">
    <property type="term" value="C:cytoplasm"/>
    <property type="evidence" value="ECO:0007669"/>
    <property type="project" value="UniProtKB-SubCell"/>
</dbReference>
<dbReference type="InterPro" id="IPR003961">
    <property type="entry name" value="FN3_dom"/>
</dbReference>
<evidence type="ECO:0000256" key="6">
    <source>
        <dbReference type="ARBA" id="ARBA00022737"/>
    </source>
</evidence>
<reference evidence="12 13" key="1">
    <citation type="submission" date="2019-08" db="EMBL/GenBank/DDBJ databases">
        <title>A chromosome-level genome assembly, high-density linkage maps, and genome scans reveal the genomic architecture of hybrid incompatibilities underlying speciation via character displacement in darters (Percidae: Etheostominae).</title>
        <authorList>
            <person name="Moran R.L."/>
            <person name="Catchen J.M."/>
            <person name="Fuller R.C."/>
        </authorList>
    </citation>
    <scope>NUCLEOTIDE SEQUENCE [LARGE SCALE GENOMIC DNA]</scope>
    <source>
        <strain evidence="12">EspeVRDwgs_2016</strain>
        <tissue evidence="12">Muscle</tissue>
    </source>
</reference>
<evidence type="ECO:0000256" key="8">
    <source>
        <dbReference type="ARBA" id="ARBA00023242"/>
    </source>
</evidence>
<dbReference type="Proteomes" id="UP000327493">
    <property type="component" value="Unassembled WGS sequence"/>
</dbReference>
<feature type="non-terminal residue" evidence="12">
    <location>
        <position position="1"/>
    </location>
</feature>
<dbReference type="PROSITE" id="PS50853">
    <property type="entry name" value="FN3"/>
    <property type="match status" value="1"/>
</dbReference>
<dbReference type="InterPro" id="IPR013098">
    <property type="entry name" value="Ig_I-set"/>
</dbReference>
<protein>
    <recommendedName>
        <fullName evidence="14">Titin</fullName>
    </recommendedName>
</protein>
<keyword evidence="8" id="KW-0539">Nucleus</keyword>
<dbReference type="PANTHER" id="PTHR35971:SF5">
    <property type="entry name" value="OBSCURIN LIKE CYTOSKELETAL ADAPTOR 1"/>
    <property type="match status" value="1"/>
</dbReference>
<feature type="domain" description="Ig-like" evidence="10">
    <location>
        <begin position="149"/>
        <end position="221"/>
    </location>
</feature>
<dbReference type="InterPro" id="IPR003598">
    <property type="entry name" value="Ig_sub2"/>
</dbReference>
<evidence type="ECO:0000256" key="5">
    <source>
        <dbReference type="ARBA" id="ARBA00022553"/>
    </source>
</evidence>
<dbReference type="CDD" id="cd00063">
    <property type="entry name" value="FN3"/>
    <property type="match status" value="1"/>
</dbReference>
<dbReference type="InterPro" id="IPR007110">
    <property type="entry name" value="Ig-like_dom"/>
</dbReference>
<evidence type="ECO:0000313" key="12">
    <source>
        <dbReference type="EMBL" id="KAA8578949.1"/>
    </source>
</evidence>
<dbReference type="FunFam" id="2.60.40.10:FF:000811">
    <property type="entry name" value="Titin a"/>
    <property type="match status" value="1"/>
</dbReference>
<evidence type="ECO:0000256" key="3">
    <source>
        <dbReference type="ARBA" id="ARBA00006692"/>
    </source>
</evidence>
<evidence type="ECO:0000259" key="10">
    <source>
        <dbReference type="PROSITE" id="PS50835"/>
    </source>
</evidence>
<evidence type="ECO:0000313" key="13">
    <source>
        <dbReference type="Proteomes" id="UP000327493"/>
    </source>
</evidence>
<dbReference type="InterPro" id="IPR036116">
    <property type="entry name" value="FN3_sf"/>
</dbReference>
<dbReference type="EMBL" id="VOFY01000060">
    <property type="protein sequence ID" value="KAA8578949.1"/>
    <property type="molecule type" value="Genomic_DNA"/>
</dbReference>
<evidence type="ECO:0000259" key="11">
    <source>
        <dbReference type="PROSITE" id="PS50853"/>
    </source>
</evidence>
<dbReference type="PROSITE" id="PS50835">
    <property type="entry name" value="IG_LIKE"/>
    <property type="match status" value="3"/>
</dbReference>
<dbReference type="Gene3D" id="2.60.40.10">
    <property type="entry name" value="Immunoglobulins"/>
    <property type="match status" value="7"/>
</dbReference>
<dbReference type="GO" id="GO:0005634">
    <property type="term" value="C:nucleus"/>
    <property type="evidence" value="ECO:0007669"/>
    <property type="project" value="UniProtKB-SubCell"/>
</dbReference>
<accession>A0A5J5CF55</accession>
<sequence>NQEVVEGEKAEFACSVSKETYEVKWFRGEQEVEEGEKYSVVSEGKRRALIVKGCERKDEGGYVAQIGSVKASAELYVIEKLRIITPIKDAAVKEGSEIVFNCETNTEGAKAKWLKNEETIFESSKYMMAQRDNVFSLRIRDAQKADEAEKKTISFSCEVNRPEATVRWLKAGQEVTLSKRLVYRVDGLRHTLTIKDCAMEDEGEYTAAVGDDKCAAELIISEAPTDFTAALKDTTVTEFEDAEFVCKLSKEKASAVKWYRNGREIREGPRRTRARLFVEETPVEIVRPPQDAFEPPGSDIVFEVELNKDRVEVRWMRNNMIIVQGDKYQMISEGTVHRLQVCEIRPRDQGEYRVVAKDKDARAKLELAAVPKIKTTDQNLVTDAGKPFVMSVPYDAYPRADAEWIYEGAALPVQNIDTSAEKTEYRLKSPRKEDQGRYRVVVRNKHGQGEAFINLDVIDVPGPVKNLRVVDTADGEVSLAWEEPESDGGSKIVSYVVERRDVKRKTWTLATNRADAPEYCVSGLHRDASYLFRVCAQNRVGTGPAVATDDAVQAKNKF</sequence>
<name>A0A5J5CF55_9PERO</name>
<evidence type="ECO:0000256" key="1">
    <source>
        <dbReference type="ARBA" id="ARBA00004123"/>
    </source>
</evidence>
<dbReference type="SMART" id="SM00408">
    <property type="entry name" value="IGc2"/>
    <property type="match status" value="3"/>
</dbReference>
<dbReference type="FunFam" id="2.60.40.10:FF:001434">
    <property type="entry name" value="titin isoform X1"/>
    <property type="match status" value="1"/>
</dbReference>
<dbReference type="PRINTS" id="PR00014">
    <property type="entry name" value="FNTYPEIII"/>
</dbReference>